<feature type="binding site" evidence="9">
    <location>
        <position position="9"/>
    </location>
    <ligand>
        <name>substrate</name>
    </ligand>
</feature>
<keyword evidence="2 9" id="KW-0808">Transferase</keyword>
<accession>A0AAE3LH74</accession>
<evidence type="ECO:0000256" key="4">
    <source>
        <dbReference type="ARBA" id="ARBA00022741"/>
    </source>
</evidence>
<dbReference type="NCBIfam" id="TIGR00125">
    <property type="entry name" value="cyt_tran_rel"/>
    <property type="match status" value="1"/>
</dbReference>
<feature type="binding site" evidence="9">
    <location>
        <position position="41"/>
    </location>
    <ligand>
        <name>substrate</name>
    </ligand>
</feature>
<dbReference type="InterPro" id="IPR001980">
    <property type="entry name" value="PPAT"/>
</dbReference>
<dbReference type="AlphaFoldDB" id="A0AAE3LH74"/>
<comment type="function">
    <text evidence="9">Reversibly transfers an adenylyl group from ATP to 4'-phosphopantetheine, yielding dephospho-CoA (dPCoA) and pyrophosphate.</text>
</comment>
<comment type="pathway">
    <text evidence="9">Cofactor biosynthesis; coenzyme A biosynthesis; CoA from (R)-pantothenate: step 4/5.</text>
</comment>
<comment type="catalytic activity">
    <reaction evidence="8 9">
        <text>(R)-4'-phosphopantetheine + ATP + H(+) = 3'-dephospho-CoA + diphosphate</text>
        <dbReference type="Rhea" id="RHEA:19801"/>
        <dbReference type="ChEBI" id="CHEBI:15378"/>
        <dbReference type="ChEBI" id="CHEBI:30616"/>
        <dbReference type="ChEBI" id="CHEBI:33019"/>
        <dbReference type="ChEBI" id="CHEBI:57328"/>
        <dbReference type="ChEBI" id="CHEBI:61723"/>
        <dbReference type="EC" id="2.7.7.3"/>
    </reaction>
</comment>
<evidence type="ECO:0000256" key="7">
    <source>
        <dbReference type="ARBA" id="ARBA00022993"/>
    </source>
</evidence>
<dbReference type="Proteomes" id="UP001208131">
    <property type="component" value="Unassembled WGS sequence"/>
</dbReference>
<dbReference type="GO" id="GO:0005524">
    <property type="term" value="F:ATP binding"/>
    <property type="evidence" value="ECO:0007669"/>
    <property type="project" value="UniProtKB-KW"/>
</dbReference>
<comment type="subcellular location">
    <subcellularLocation>
        <location evidence="9">Cytoplasm</location>
    </subcellularLocation>
</comment>
<dbReference type="EMBL" id="JAOQJZ010000003">
    <property type="protein sequence ID" value="MCU6705120.1"/>
    <property type="molecule type" value="Genomic_DNA"/>
</dbReference>
<dbReference type="RefSeq" id="WP_046441497.1">
    <property type="nucleotide sequence ID" value="NZ_JAOQJZ010000003.1"/>
</dbReference>
<dbReference type="GO" id="GO:0005737">
    <property type="term" value="C:cytoplasm"/>
    <property type="evidence" value="ECO:0007669"/>
    <property type="project" value="UniProtKB-SubCell"/>
</dbReference>
<dbReference type="CDD" id="cd02163">
    <property type="entry name" value="PPAT"/>
    <property type="match status" value="1"/>
</dbReference>
<dbReference type="GO" id="GO:0015937">
    <property type="term" value="P:coenzyme A biosynthetic process"/>
    <property type="evidence" value="ECO:0007669"/>
    <property type="project" value="UniProtKB-UniRule"/>
</dbReference>
<organism evidence="11 12">
    <name type="scientific">Hominimerdicola aceti</name>
    <dbReference type="NCBI Taxonomy" id="2981726"/>
    <lineage>
        <taxon>Bacteria</taxon>
        <taxon>Bacillati</taxon>
        <taxon>Bacillota</taxon>
        <taxon>Clostridia</taxon>
        <taxon>Eubacteriales</taxon>
        <taxon>Oscillospiraceae</taxon>
        <taxon>Hominimerdicola</taxon>
    </lineage>
</organism>
<feature type="binding site" evidence="9">
    <location>
        <begin position="9"/>
        <end position="10"/>
    </location>
    <ligand>
        <name>ATP</name>
        <dbReference type="ChEBI" id="CHEBI:30616"/>
    </ligand>
</feature>
<comment type="similarity">
    <text evidence="9">Belongs to the bacterial CoaD family.</text>
</comment>
<feature type="binding site" evidence="9">
    <location>
        <begin position="89"/>
        <end position="91"/>
    </location>
    <ligand>
        <name>ATP</name>
        <dbReference type="ChEBI" id="CHEBI:30616"/>
    </ligand>
</feature>
<dbReference type="Gene3D" id="3.40.50.620">
    <property type="entry name" value="HUPs"/>
    <property type="match status" value="1"/>
</dbReference>
<keyword evidence="6 9" id="KW-0460">Magnesium</keyword>
<dbReference type="Pfam" id="PF01467">
    <property type="entry name" value="CTP_transf_like"/>
    <property type="match status" value="1"/>
</dbReference>
<keyword evidence="5 9" id="KW-0067">ATP-binding</keyword>
<evidence type="ECO:0000256" key="9">
    <source>
        <dbReference type="HAMAP-Rule" id="MF_00151"/>
    </source>
</evidence>
<feature type="domain" description="Cytidyltransferase-like" evidence="10">
    <location>
        <begin position="5"/>
        <end position="134"/>
    </location>
</feature>
<feature type="binding site" evidence="9">
    <location>
        <begin position="124"/>
        <end position="130"/>
    </location>
    <ligand>
        <name>ATP</name>
        <dbReference type="ChEBI" id="CHEBI:30616"/>
    </ligand>
</feature>
<feature type="site" description="Transition state stabilizer" evidence="9">
    <location>
        <position position="17"/>
    </location>
</feature>
<evidence type="ECO:0000259" key="10">
    <source>
        <dbReference type="Pfam" id="PF01467"/>
    </source>
</evidence>
<dbReference type="EC" id="2.7.7.3" evidence="9"/>
<sequence>MRIAVCPGSFDPVTLGHLDIIDRASKLFDKVIVLVSFNANKSRAAFTPTERMEMIIEATKHLDNVVVDCYNGLLADYLQKTGANAIVKGLRAVSDFEYEFQMALANKKLYNDAETVFLTTTGENMFLSSSVVKEIASFGGDITGFVPKQIQSKITDRLYKPANNIDQ</sequence>
<keyword evidence="4 9" id="KW-0547">Nucleotide-binding</keyword>
<keyword evidence="1 9" id="KW-0963">Cytoplasm</keyword>
<evidence type="ECO:0000256" key="1">
    <source>
        <dbReference type="ARBA" id="ARBA00022490"/>
    </source>
</evidence>
<dbReference type="GO" id="GO:0004595">
    <property type="term" value="F:pantetheine-phosphate adenylyltransferase activity"/>
    <property type="evidence" value="ECO:0007669"/>
    <property type="project" value="UniProtKB-UniRule"/>
</dbReference>
<dbReference type="NCBIfam" id="TIGR01510">
    <property type="entry name" value="coaD_prev_kdtB"/>
    <property type="match status" value="1"/>
</dbReference>
<comment type="subunit">
    <text evidence="9">Homohexamer.</text>
</comment>
<comment type="caution">
    <text evidence="11">The sequence shown here is derived from an EMBL/GenBank/DDBJ whole genome shotgun (WGS) entry which is preliminary data.</text>
</comment>
<dbReference type="SUPFAM" id="SSF52374">
    <property type="entry name" value="Nucleotidylyl transferase"/>
    <property type="match status" value="1"/>
</dbReference>
<gene>
    <name evidence="9 11" type="primary">coaD</name>
    <name evidence="11" type="ORF">OCV57_04145</name>
</gene>
<evidence type="ECO:0000256" key="8">
    <source>
        <dbReference type="ARBA" id="ARBA00029346"/>
    </source>
</evidence>
<evidence type="ECO:0000313" key="11">
    <source>
        <dbReference type="EMBL" id="MCU6705120.1"/>
    </source>
</evidence>
<keyword evidence="3 9" id="KW-0548">Nucleotidyltransferase</keyword>
<feature type="binding site" evidence="9">
    <location>
        <position position="99"/>
    </location>
    <ligand>
        <name>ATP</name>
        <dbReference type="ChEBI" id="CHEBI:30616"/>
    </ligand>
</feature>
<dbReference type="PRINTS" id="PR01020">
    <property type="entry name" value="LPSBIOSNTHSS"/>
</dbReference>
<evidence type="ECO:0000256" key="3">
    <source>
        <dbReference type="ARBA" id="ARBA00022695"/>
    </source>
</evidence>
<name>A0AAE3LH74_9FIRM</name>
<reference evidence="11 12" key="1">
    <citation type="journal article" date="2021" name="ISME Commun">
        <title>Automated analysis of genomic sequences facilitates high-throughput and comprehensive description of bacteria.</title>
        <authorList>
            <person name="Hitch T.C.A."/>
        </authorList>
    </citation>
    <scope>NUCLEOTIDE SEQUENCE [LARGE SCALE GENOMIC DNA]</scope>
    <source>
        <strain evidence="11 12">Sanger_31</strain>
    </source>
</reference>
<proteinExistence type="inferred from homology"/>
<dbReference type="InterPro" id="IPR004821">
    <property type="entry name" value="Cyt_trans-like"/>
</dbReference>
<feature type="binding site" evidence="9">
    <location>
        <position position="17"/>
    </location>
    <ligand>
        <name>ATP</name>
        <dbReference type="ChEBI" id="CHEBI:30616"/>
    </ligand>
</feature>
<dbReference type="HAMAP" id="MF_00151">
    <property type="entry name" value="PPAT_bact"/>
    <property type="match status" value="1"/>
</dbReference>
<feature type="binding site" evidence="9">
    <location>
        <position position="74"/>
    </location>
    <ligand>
        <name>substrate</name>
    </ligand>
</feature>
<evidence type="ECO:0000256" key="2">
    <source>
        <dbReference type="ARBA" id="ARBA00022679"/>
    </source>
</evidence>
<keyword evidence="12" id="KW-1185">Reference proteome</keyword>
<dbReference type="PANTHER" id="PTHR21342">
    <property type="entry name" value="PHOSPHOPANTETHEINE ADENYLYLTRANSFERASE"/>
    <property type="match status" value="1"/>
</dbReference>
<evidence type="ECO:0000256" key="5">
    <source>
        <dbReference type="ARBA" id="ARBA00022840"/>
    </source>
</evidence>
<comment type="cofactor">
    <cofactor evidence="9">
        <name>Mg(2+)</name>
        <dbReference type="ChEBI" id="CHEBI:18420"/>
    </cofactor>
</comment>
<dbReference type="PANTHER" id="PTHR21342:SF1">
    <property type="entry name" value="PHOSPHOPANTETHEINE ADENYLYLTRANSFERASE"/>
    <property type="match status" value="1"/>
</dbReference>
<feature type="binding site" evidence="9">
    <location>
        <position position="88"/>
    </location>
    <ligand>
        <name>substrate</name>
    </ligand>
</feature>
<protein>
    <recommendedName>
        <fullName evidence="9">Phosphopantetheine adenylyltransferase</fullName>
        <ecNumber evidence="9">2.7.7.3</ecNumber>
    </recommendedName>
    <alternativeName>
        <fullName evidence="9">Dephospho-CoA pyrophosphorylase</fullName>
    </alternativeName>
    <alternativeName>
        <fullName evidence="9">Pantetheine-phosphate adenylyltransferase</fullName>
        <shortName evidence="9">PPAT</shortName>
    </alternativeName>
</protein>
<evidence type="ECO:0000313" key="12">
    <source>
        <dbReference type="Proteomes" id="UP001208131"/>
    </source>
</evidence>
<evidence type="ECO:0000256" key="6">
    <source>
        <dbReference type="ARBA" id="ARBA00022842"/>
    </source>
</evidence>
<dbReference type="InterPro" id="IPR014729">
    <property type="entry name" value="Rossmann-like_a/b/a_fold"/>
</dbReference>
<keyword evidence="7 9" id="KW-0173">Coenzyme A biosynthesis</keyword>